<evidence type="ECO:0000313" key="2">
    <source>
        <dbReference type="Proteomes" id="UP000187455"/>
    </source>
</evidence>
<feature type="non-terminal residue" evidence="1">
    <location>
        <position position="29"/>
    </location>
</feature>
<comment type="caution">
    <text evidence="1">The sequence shown here is derived from an EMBL/GenBank/DDBJ whole genome shotgun (WGS) entry which is preliminary data.</text>
</comment>
<dbReference type="Proteomes" id="UP000187455">
    <property type="component" value="Unassembled WGS sequence"/>
</dbReference>
<gene>
    <name evidence="1" type="ORF">AYI68_g8079</name>
</gene>
<dbReference type="EMBL" id="LSSL01007609">
    <property type="protein sequence ID" value="OLY77883.1"/>
    <property type="molecule type" value="Genomic_DNA"/>
</dbReference>
<organism evidence="1 2">
    <name type="scientific">Smittium mucronatum</name>
    <dbReference type="NCBI Taxonomy" id="133383"/>
    <lineage>
        <taxon>Eukaryota</taxon>
        <taxon>Fungi</taxon>
        <taxon>Fungi incertae sedis</taxon>
        <taxon>Zoopagomycota</taxon>
        <taxon>Kickxellomycotina</taxon>
        <taxon>Harpellomycetes</taxon>
        <taxon>Harpellales</taxon>
        <taxon>Legeriomycetaceae</taxon>
        <taxon>Smittium</taxon>
    </lineage>
</organism>
<name>A0A1R0GLV8_9FUNG</name>
<proteinExistence type="predicted"/>
<evidence type="ECO:0000313" key="1">
    <source>
        <dbReference type="EMBL" id="OLY77883.1"/>
    </source>
</evidence>
<reference evidence="1 2" key="1">
    <citation type="journal article" date="2016" name="Mol. Biol. Evol.">
        <title>Genome-Wide Survey of Gut Fungi (Harpellales) Reveals the First Horizontally Transferred Ubiquitin Gene from a Mosquito Host.</title>
        <authorList>
            <person name="Wang Y."/>
            <person name="White M.M."/>
            <person name="Kvist S."/>
            <person name="Moncalvo J.M."/>
        </authorList>
    </citation>
    <scope>NUCLEOTIDE SEQUENCE [LARGE SCALE GENOMIC DNA]</scope>
    <source>
        <strain evidence="1 2">ALG-7-W6</strain>
    </source>
</reference>
<accession>A0A1R0GLV8</accession>
<keyword evidence="2" id="KW-1185">Reference proteome</keyword>
<sequence length="29" mass="3176">MLLCRTTGCVPTGKGFNLPTESPTTWNCF</sequence>
<dbReference type="AlphaFoldDB" id="A0A1R0GLV8"/>
<protein>
    <submittedName>
        <fullName evidence="1">Uncharacterized protein</fullName>
    </submittedName>
</protein>